<dbReference type="Gene3D" id="3.40.190.10">
    <property type="entry name" value="Periplasmic binding protein-like II"/>
    <property type="match status" value="1"/>
</dbReference>
<sequence>MRRLAPFAAALLMAAVPFADAKTLRWSSQGDYVTADPMGQNELLTNSINGHVYESLVMRGKKLEILPALAESWKQVSPTIWVFTLRKGVKWQDGSDFTADDVVFSIKRLQGETSNFRVYGNGVGTPRKIDSHTVELTTPVPNPVMLEMLANSLFMMSEAWCKKNKVERSQDFKTQEETFAVRNAMGTGPYILVSREPDVKSVFKKNPNWWGLKEPGYWDGNVDEIVYTPIKADGTRVSALLAGNLDFVLDPPVQDVEKLKQDKNVKVYEGRENRIIFLGFDQNRDELLYSNVKGKNPFKDKRVRQAFYQAIDVYAIQKAVMRGLSVPTAINLANPERAGIPKEMDKRYPYDVAAAKKLLADAGYPNGFEVQIDCPNNRYLNDEKICVAVAGMMAKIGVTMKVNAIPRAQFFPKAQRLEISMYMLGWGGATTDAIFTLQPVLHSRNDKGDGDYNWGNYKDAKFDALIDAAKGETDLKKRQGIINEAMQYHHDQVFHIPLHLQVIPWASRSNVNVIHRADNWLQATWVTIK</sequence>
<evidence type="ECO:0000256" key="1">
    <source>
        <dbReference type="ARBA" id="ARBA00005695"/>
    </source>
</evidence>
<organism evidence="6 7">
    <name type="scientific">Usitatibacter rugosus</name>
    <dbReference type="NCBI Taxonomy" id="2732067"/>
    <lineage>
        <taxon>Bacteria</taxon>
        <taxon>Pseudomonadati</taxon>
        <taxon>Pseudomonadota</taxon>
        <taxon>Betaproteobacteria</taxon>
        <taxon>Nitrosomonadales</taxon>
        <taxon>Usitatibacteraceae</taxon>
        <taxon>Usitatibacter</taxon>
    </lineage>
</organism>
<dbReference type="InterPro" id="IPR000914">
    <property type="entry name" value="SBP_5_dom"/>
</dbReference>
<feature type="signal peptide" evidence="4">
    <location>
        <begin position="1"/>
        <end position="21"/>
    </location>
</feature>
<dbReference type="AlphaFoldDB" id="A0A6M4GZC6"/>
<feature type="chain" id="PRO_5026653186" evidence="4">
    <location>
        <begin position="22"/>
        <end position="529"/>
    </location>
</feature>
<evidence type="ECO:0000256" key="3">
    <source>
        <dbReference type="ARBA" id="ARBA00022729"/>
    </source>
</evidence>
<dbReference type="PANTHER" id="PTHR30290:SF9">
    <property type="entry name" value="OLIGOPEPTIDE-BINDING PROTEIN APPA"/>
    <property type="match status" value="1"/>
</dbReference>
<dbReference type="Pfam" id="PF00496">
    <property type="entry name" value="SBP_bac_5"/>
    <property type="match status" value="1"/>
</dbReference>
<accession>A0A6M4GZC6</accession>
<dbReference type="GO" id="GO:0015833">
    <property type="term" value="P:peptide transport"/>
    <property type="evidence" value="ECO:0007669"/>
    <property type="project" value="TreeGrafter"/>
</dbReference>
<dbReference type="RefSeq" id="WP_171094519.1">
    <property type="nucleotide sequence ID" value="NZ_CP053069.1"/>
</dbReference>
<proteinExistence type="inferred from homology"/>
<dbReference type="Gene3D" id="3.10.105.10">
    <property type="entry name" value="Dipeptide-binding Protein, Domain 3"/>
    <property type="match status" value="1"/>
</dbReference>
<evidence type="ECO:0000313" key="7">
    <source>
        <dbReference type="Proteomes" id="UP000501534"/>
    </source>
</evidence>
<dbReference type="EMBL" id="CP053069">
    <property type="protein sequence ID" value="QJR12372.1"/>
    <property type="molecule type" value="Genomic_DNA"/>
</dbReference>
<dbReference type="KEGG" id="uru:DSM104443_03458"/>
<dbReference type="CDD" id="cd08498">
    <property type="entry name" value="PBP2_NikA_DppA_OppA_like_2"/>
    <property type="match status" value="1"/>
</dbReference>
<dbReference type="InterPro" id="IPR030678">
    <property type="entry name" value="Peptide/Ni-bd"/>
</dbReference>
<dbReference type="PIRSF" id="PIRSF002741">
    <property type="entry name" value="MppA"/>
    <property type="match status" value="1"/>
</dbReference>
<feature type="domain" description="Solute-binding protein family 5" evidence="5">
    <location>
        <begin position="64"/>
        <end position="446"/>
    </location>
</feature>
<dbReference type="InterPro" id="IPR039424">
    <property type="entry name" value="SBP_5"/>
</dbReference>
<keyword evidence="2" id="KW-0813">Transport</keyword>
<evidence type="ECO:0000259" key="5">
    <source>
        <dbReference type="Pfam" id="PF00496"/>
    </source>
</evidence>
<dbReference type="PANTHER" id="PTHR30290">
    <property type="entry name" value="PERIPLASMIC BINDING COMPONENT OF ABC TRANSPORTER"/>
    <property type="match status" value="1"/>
</dbReference>
<keyword evidence="7" id="KW-1185">Reference proteome</keyword>
<dbReference type="GO" id="GO:1904680">
    <property type="term" value="F:peptide transmembrane transporter activity"/>
    <property type="evidence" value="ECO:0007669"/>
    <property type="project" value="TreeGrafter"/>
</dbReference>
<dbReference type="Proteomes" id="UP000501534">
    <property type="component" value="Chromosome"/>
</dbReference>
<evidence type="ECO:0000256" key="4">
    <source>
        <dbReference type="SAM" id="SignalP"/>
    </source>
</evidence>
<comment type="similarity">
    <text evidence="1">Belongs to the bacterial solute-binding protein 5 family.</text>
</comment>
<dbReference type="Gene3D" id="3.90.76.10">
    <property type="entry name" value="Dipeptide-binding Protein, Domain 1"/>
    <property type="match status" value="1"/>
</dbReference>
<protein>
    <submittedName>
        <fullName evidence="6">Heme-binding protein A</fullName>
    </submittedName>
</protein>
<dbReference type="SUPFAM" id="SSF53850">
    <property type="entry name" value="Periplasmic binding protein-like II"/>
    <property type="match status" value="1"/>
</dbReference>
<evidence type="ECO:0000313" key="6">
    <source>
        <dbReference type="EMBL" id="QJR12372.1"/>
    </source>
</evidence>
<dbReference type="GO" id="GO:0043190">
    <property type="term" value="C:ATP-binding cassette (ABC) transporter complex"/>
    <property type="evidence" value="ECO:0007669"/>
    <property type="project" value="InterPro"/>
</dbReference>
<gene>
    <name evidence="6" type="primary">hbpA_7</name>
    <name evidence="6" type="ORF">DSM104443_03458</name>
</gene>
<keyword evidence="3 4" id="KW-0732">Signal</keyword>
<evidence type="ECO:0000256" key="2">
    <source>
        <dbReference type="ARBA" id="ARBA00022448"/>
    </source>
</evidence>
<name>A0A6M4GZC6_9PROT</name>
<reference evidence="6 7" key="1">
    <citation type="submission" date="2020-04" db="EMBL/GenBank/DDBJ databases">
        <title>Usitatibacter rugosus gen. nov., sp. nov. and Usitatibacter palustris sp. nov., novel members of Usitatibacteraceae fam. nov. within the order Nitrosomonadales isolated from soil.</title>
        <authorList>
            <person name="Huber K.J."/>
            <person name="Neumann-Schaal M."/>
            <person name="Geppert A."/>
            <person name="Luckner M."/>
            <person name="Wanner G."/>
            <person name="Overmann J."/>
        </authorList>
    </citation>
    <scope>NUCLEOTIDE SEQUENCE [LARGE SCALE GENOMIC DNA]</scope>
    <source>
        <strain evidence="6 7">0125_3</strain>
    </source>
</reference>
<dbReference type="GO" id="GO:0030288">
    <property type="term" value="C:outer membrane-bounded periplasmic space"/>
    <property type="evidence" value="ECO:0007669"/>
    <property type="project" value="UniProtKB-ARBA"/>
</dbReference>